<gene>
    <name evidence="1" type="ORF">SAMN05421863_10223</name>
</gene>
<sequence length="159" mass="18191">MESSRRVAIGNLVAVLLVFLCQGCYADAVVDKDRIVQMPLKEVMEGKKPPTILVVRYKVLAAPEQEHSMIQIIFSPIKINTDYRILTQQQEDWMNENTIGWITHYPPARQGKAGEVRLPIPLPARETAEQHFVLFRMLPVHPEGKLEKSRLQIISVHLE</sequence>
<evidence type="ECO:0000313" key="1">
    <source>
        <dbReference type="EMBL" id="SFM29434.1"/>
    </source>
</evidence>
<dbReference type="AlphaFoldDB" id="A0A1I4PP23"/>
<dbReference type="RefSeq" id="WP_074905365.1">
    <property type="nucleotide sequence ID" value="NZ_FOUB01000022.1"/>
</dbReference>
<dbReference type="Proteomes" id="UP000183287">
    <property type="component" value="Unassembled WGS sequence"/>
</dbReference>
<evidence type="ECO:0000313" key="2">
    <source>
        <dbReference type="Proteomes" id="UP000183287"/>
    </source>
</evidence>
<reference evidence="2" key="1">
    <citation type="submission" date="2016-10" db="EMBL/GenBank/DDBJ databases">
        <authorList>
            <person name="Varghese N."/>
            <person name="Submissions S."/>
        </authorList>
    </citation>
    <scope>NUCLEOTIDE SEQUENCE [LARGE SCALE GENOMIC DNA]</scope>
    <source>
        <strain evidence="2">Nm44</strain>
    </source>
</reference>
<dbReference type="OrthoDB" id="9880207at2"/>
<organism evidence="1 2">
    <name type="scientific">Nitrosomonas communis</name>
    <dbReference type="NCBI Taxonomy" id="44574"/>
    <lineage>
        <taxon>Bacteria</taxon>
        <taxon>Pseudomonadati</taxon>
        <taxon>Pseudomonadota</taxon>
        <taxon>Betaproteobacteria</taxon>
        <taxon>Nitrosomonadales</taxon>
        <taxon>Nitrosomonadaceae</taxon>
        <taxon>Nitrosomonas</taxon>
    </lineage>
</organism>
<name>A0A1I4PP23_9PROT</name>
<dbReference type="EMBL" id="FOUB01000022">
    <property type="protein sequence ID" value="SFM29434.1"/>
    <property type="molecule type" value="Genomic_DNA"/>
</dbReference>
<protein>
    <submittedName>
        <fullName evidence="1">Uncharacterized protein</fullName>
    </submittedName>
</protein>
<accession>A0A1I4PP23</accession>
<proteinExistence type="predicted"/>
<keyword evidence="2" id="KW-1185">Reference proteome</keyword>